<evidence type="ECO:0000313" key="3">
    <source>
        <dbReference type="Proteomes" id="UP000478090"/>
    </source>
</evidence>
<accession>A0ABW9VPA1</accession>
<dbReference type="EMBL" id="WWCM01000016">
    <property type="protein sequence ID" value="MYM41398.1"/>
    <property type="molecule type" value="Genomic_DNA"/>
</dbReference>
<dbReference type="RefSeq" id="WP_161040711.1">
    <property type="nucleotide sequence ID" value="NZ_WWCM01000016.1"/>
</dbReference>
<dbReference type="Gene3D" id="1.20.120.520">
    <property type="entry name" value="nmb1532 protein domain like"/>
    <property type="match status" value="1"/>
</dbReference>
<organism evidence="2 3">
    <name type="scientific">Duganella qianjiadongensis</name>
    <dbReference type="NCBI Taxonomy" id="2692176"/>
    <lineage>
        <taxon>Bacteria</taxon>
        <taxon>Pseudomonadati</taxon>
        <taxon>Pseudomonadota</taxon>
        <taxon>Betaproteobacteria</taxon>
        <taxon>Burkholderiales</taxon>
        <taxon>Oxalobacteraceae</taxon>
        <taxon>Telluria group</taxon>
        <taxon>Duganella</taxon>
    </lineage>
</organism>
<proteinExistence type="predicted"/>
<gene>
    <name evidence="2" type="ORF">GTP27_18965</name>
</gene>
<keyword evidence="3" id="KW-1185">Reference proteome</keyword>
<comment type="caution">
    <text evidence="2">The sequence shown here is derived from an EMBL/GenBank/DDBJ whole genome shotgun (WGS) entry which is preliminary data.</text>
</comment>
<sequence length="223" mass="24853">MLTATYALVALSVEQASVRLNLLGFQQYVRTTLKQQNSVNLAQLEYACNSLSTLYQACQWRKTEMYLIPALRAATERADQLIEELSRLNQSALAAIRALQEQAEVLADAGEGQVQRISDHIEAFCNAMLQKLEKEEHELFAMARNSIAGDAWFSLANQLMLHDKRVEELKRSAPPAPLAETAPINMPRLQVLPMIDLHSAHDGAIPAAPRLRPRAEREVPAAK</sequence>
<evidence type="ECO:0000313" key="2">
    <source>
        <dbReference type="EMBL" id="MYM41398.1"/>
    </source>
</evidence>
<evidence type="ECO:0008006" key="4">
    <source>
        <dbReference type="Google" id="ProtNLM"/>
    </source>
</evidence>
<feature type="coiled-coil region" evidence="1">
    <location>
        <begin position="71"/>
        <end position="109"/>
    </location>
</feature>
<dbReference type="Proteomes" id="UP000478090">
    <property type="component" value="Unassembled WGS sequence"/>
</dbReference>
<name>A0ABW9VPA1_9BURK</name>
<evidence type="ECO:0000256" key="1">
    <source>
        <dbReference type="SAM" id="Coils"/>
    </source>
</evidence>
<reference evidence="2 3" key="1">
    <citation type="submission" date="2019-12" db="EMBL/GenBank/DDBJ databases">
        <title>Novel species isolated from a subtropical stream in China.</title>
        <authorList>
            <person name="Lu H."/>
        </authorList>
    </citation>
    <scope>NUCLEOTIDE SEQUENCE [LARGE SCALE GENOMIC DNA]</scope>
    <source>
        <strain evidence="2 3">CY13W</strain>
    </source>
</reference>
<protein>
    <recommendedName>
        <fullName evidence="4">Chemotaxis protein</fullName>
    </recommendedName>
</protein>
<keyword evidence="1" id="KW-0175">Coiled coil</keyword>